<reference evidence="3" key="1">
    <citation type="journal article" date="2019" name="Int. J. Syst. Evol. Microbiol.">
        <title>The Global Catalogue of Microorganisms (GCM) 10K type strain sequencing project: providing services to taxonomists for standard genome sequencing and annotation.</title>
        <authorList>
            <consortium name="The Broad Institute Genomics Platform"/>
            <consortium name="The Broad Institute Genome Sequencing Center for Infectious Disease"/>
            <person name="Wu L."/>
            <person name="Ma J."/>
        </authorList>
    </citation>
    <scope>NUCLEOTIDE SEQUENCE [LARGE SCALE GENOMIC DNA]</scope>
    <source>
        <strain evidence="3">IBRC-M 10908</strain>
    </source>
</reference>
<dbReference type="PANTHER" id="PTHR38011">
    <property type="entry name" value="DIHYDROFOLATE REDUCTASE FAMILY PROTEIN (AFU_ORTHOLOGUE AFUA_8G06820)"/>
    <property type="match status" value="1"/>
</dbReference>
<dbReference type="InterPro" id="IPR002734">
    <property type="entry name" value="RibDG_C"/>
</dbReference>
<dbReference type="RefSeq" id="WP_380621662.1">
    <property type="nucleotide sequence ID" value="NZ_JBHSDK010000015.1"/>
</dbReference>
<gene>
    <name evidence="2" type="ORF">ACFPET_13070</name>
</gene>
<dbReference type="SUPFAM" id="SSF53597">
    <property type="entry name" value="Dihydrofolate reductase-like"/>
    <property type="match status" value="1"/>
</dbReference>
<evidence type="ECO:0000259" key="1">
    <source>
        <dbReference type="Pfam" id="PF01872"/>
    </source>
</evidence>
<dbReference type="EMBL" id="JBHSDK010000015">
    <property type="protein sequence ID" value="MFC4336135.1"/>
    <property type="molecule type" value="Genomic_DNA"/>
</dbReference>
<evidence type="ECO:0000313" key="3">
    <source>
        <dbReference type="Proteomes" id="UP001595823"/>
    </source>
</evidence>
<feature type="domain" description="Bacterial bifunctional deaminase-reductase C-terminal" evidence="1">
    <location>
        <begin position="88"/>
        <end position="178"/>
    </location>
</feature>
<dbReference type="Gene3D" id="3.40.430.10">
    <property type="entry name" value="Dihydrofolate Reductase, subunit A"/>
    <property type="match status" value="1"/>
</dbReference>
<comment type="caution">
    <text evidence="2">The sequence shown here is derived from an EMBL/GenBank/DDBJ whole genome shotgun (WGS) entry which is preliminary data.</text>
</comment>
<keyword evidence="3" id="KW-1185">Reference proteome</keyword>
<organism evidence="2 3">
    <name type="scientific">Salininema proteolyticum</name>
    <dbReference type="NCBI Taxonomy" id="1607685"/>
    <lineage>
        <taxon>Bacteria</taxon>
        <taxon>Bacillati</taxon>
        <taxon>Actinomycetota</taxon>
        <taxon>Actinomycetes</taxon>
        <taxon>Glycomycetales</taxon>
        <taxon>Glycomycetaceae</taxon>
        <taxon>Salininema</taxon>
    </lineage>
</organism>
<dbReference type="Pfam" id="PF01872">
    <property type="entry name" value="RibD_C"/>
    <property type="match status" value="1"/>
</dbReference>
<dbReference type="InterPro" id="IPR050765">
    <property type="entry name" value="Riboflavin_Biosynth_HTPR"/>
</dbReference>
<proteinExistence type="predicted"/>
<sequence length="195" mass="21331">MGKTVYHTATSIDGYIADKDNSLQWLFDVDGGEMPELDGSEEAPDGTKDDFDAFISEVGAACSGSTTYEWVLDAAGIRDKPETWPYKFPTWVLTSKEREGVPGADIRFHNGDVREAHRQMKEAAGDKDIWIIGGGDLAGQFADAGLLDEVTVTVAPVFLGGGAPLLPRRMASDRLTLENVNRQRQFVNLTYSVDK</sequence>
<dbReference type="Proteomes" id="UP001595823">
    <property type="component" value="Unassembled WGS sequence"/>
</dbReference>
<protein>
    <submittedName>
        <fullName evidence="2">Dihydrofolate reductase family protein</fullName>
    </submittedName>
</protein>
<dbReference type="PANTHER" id="PTHR38011:SF11">
    <property type="entry name" value="2,5-DIAMINO-6-RIBOSYLAMINO-4(3H)-PYRIMIDINONE 5'-PHOSPHATE REDUCTASE"/>
    <property type="match status" value="1"/>
</dbReference>
<accession>A0ABV8TZ86</accession>
<name>A0ABV8TZ86_9ACTN</name>
<dbReference type="InterPro" id="IPR024072">
    <property type="entry name" value="DHFR-like_dom_sf"/>
</dbReference>
<evidence type="ECO:0000313" key="2">
    <source>
        <dbReference type="EMBL" id="MFC4336135.1"/>
    </source>
</evidence>